<gene>
    <name evidence="2" type="ORF">BCR43DRAFT_491002</name>
</gene>
<proteinExistence type="predicted"/>
<feature type="compositionally biased region" description="Low complexity" evidence="1">
    <location>
        <begin position="91"/>
        <end position="103"/>
    </location>
</feature>
<accession>A0A1X2HIA7</accession>
<dbReference type="AlphaFoldDB" id="A0A1X2HIA7"/>
<feature type="compositionally biased region" description="Basic and acidic residues" evidence="1">
    <location>
        <begin position="76"/>
        <end position="90"/>
    </location>
</feature>
<name>A0A1X2HIA7_SYNRA</name>
<reference evidence="2 3" key="1">
    <citation type="submission" date="2016-07" db="EMBL/GenBank/DDBJ databases">
        <title>Pervasive Adenine N6-methylation of Active Genes in Fungi.</title>
        <authorList>
            <consortium name="DOE Joint Genome Institute"/>
            <person name="Mondo S.J."/>
            <person name="Dannebaum R.O."/>
            <person name="Kuo R.C."/>
            <person name="Labutti K."/>
            <person name="Haridas S."/>
            <person name="Kuo A."/>
            <person name="Salamov A."/>
            <person name="Ahrendt S.R."/>
            <person name="Lipzen A."/>
            <person name="Sullivan W."/>
            <person name="Andreopoulos W.B."/>
            <person name="Clum A."/>
            <person name="Lindquist E."/>
            <person name="Daum C."/>
            <person name="Ramamoorthy G.K."/>
            <person name="Gryganskyi A."/>
            <person name="Culley D."/>
            <person name="Magnuson J.K."/>
            <person name="James T.Y."/>
            <person name="O'Malley M.A."/>
            <person name="Stajich J.E."/>
            <person name="Spatafora J.W."/>
            <person name="Visel A."/>
            <person name="Grigoriev I.V."/>
        </authorList>
    </citation>
    <scope>NUCLEOTIDE SEQUENCE [LARGE SCALE GENOMIC DNA]</scope>
    <source>
        <strain evidence="2 3">NRRL 2496</strain>
    </source>
</reference>
<comment type="caution">
    <text evidence="2">The sequence shown here is derived from an EMBL/GenBank/DDBJ whole genome shotgun (WGS) entry which is preliminary data.</text>
</comment>
<protein>
    <submittedName>
        <fullName evidence="2">Uncharacterized protein</fullName>
    </submittedName>
</protein>
<evidence type="ECO:0000256" key="1">
    <source>
        <dbReference type="SAM" id="MobiDB-lite"/>
    </source>
</evidence>
<dbReference type="Proteomes" id="UP000242180">
    <property type="component" value="Unassembled WGS sequence"/>
</dbReference>
<evidence type="ECO:0000313" key="2">
    <source>
        <dbReference type="EMBL" id="ORY98186.1"/>
    </source>
</evidence>
<sequence length="167" mass="19158">MKSVKVHFRLPVQILQECLQAGIDRESQLLYAIASLCAAGTRQSEDIINTSKRLGYASAIVDQAQIGKQKRMAVKRQFEGTEDEANKRAELGSSEAGSSAASMSEDEKKYENTMKFVDSFKSTRKRMNWSACFDMVKSKSELIRFRELDIMEYKWRYYKNNIIPETC</sequence>
<keyword evidence="3" id="KW-1185">Reference proteome</keyword>
<dbReference type="InParanoid" id="A0A1X2HIA7"/>
<evidence type="ECO:0000313" key="3">
    <source>
        <dbReference type="Proteomes" id="UP000242180"/>
    </source>
</evidence>
<feature type="region of interest" description="Disordered" evidence="1">
    <location>
        <begin position="75"/>
        <end position="106"/>
    </location>
</feature>
<organism evidence="2 3">
    <name type="scientific">Syncephalastrum racemosum</name>
    <name type="common">Filamentous fungus</name>
    <dbReference type="NCBI Taxonomy" id="13706"/>
    <lineage>
        <taxon>Eukaryota</taxon>
        <taxon>Fungi</taxon>
        <taxon>Fungi incertae sedis</taxon>
        <taxon>Mucoromycota</taxon>
        <taxon>Mucoromycotina</taxon>
        <taxon>Mucoromycetes</taxon>
        <taxon>Mucorales</taxon>
        <taxon>Syncephalastraceae</taxon>
        <taxon>Syncephalastrum</taxon>
    </lineage>
</organism>
<dbReference type="EMBL" id="MCGN01000004">
    <property type="protein sequence ID" value="ORY98186.1"/>
    <property type="molecule type" value="Genomic_DNA"/>
</dbReference>
<dbReference type="OrthoDB" id="2283182at2759"/>